<proteinExistence type="predicted"/>
<evidence type="ECO:0000313" key="1">
    <source>
        <dbReference type="EMBL" id="MBX70725.1"/>
    </source>
</evidence>
<name>A0A2P2QUT8_RHIMU</name>
<sequence>MDCFSFMFFLCSFVELVLDKIALTVFLNWRNESTGYWEER</sequence>
<dbReference type="EMBL" id="GGEC01090241">
    <property type="protein sequence ID" value="MBX70725.1"/>
    <property type="molecule type" value="Transcribed_RNA"/>
</dbReference>
<reference evidence="1" key="1">
    <citation type="submission" date="2018-02" db="EMBL/GenBank/DDBJ databases">
        <title>Rhizophora mucronata_Transcriptome.</title>
        <authorList>
            <person name="Meera S.P."/>
            <person name="Sreeshan A."/>
            <person name="Augustine A."/>
        </authorList>
    </citation>
    <scope>NUCLEOTIDE SEQUENCE</scope>
    <source>
        <tissue evidence="1">Leaf</tissue>
    </source>
</reference>
<organism evidence="1">
    <name type="scientific">Rhizophora mucronata</name>
    <name type="common">Asiatic mangrove</name>
    <dbReference type="NCBI Taxonomy" id="61149"/>
    <lineage>
        <taxon>Eukaryota</taxon>
        <taxon>Viridiplantae</taxon>
        <taxon>Streptophyta</taxon>
        <taxon>Embryophyta</taxon>
        <taxon>Tracheophyta</taxon>
        <taxon>Spermatophyta</taxon>
        <taxon>Magnoliopsida</taxon>
        <taxon>eudicotyledons</taxon>
        <taxon>Gunneridae</taxon>
        <taxon>Pentapetalae</taxon>
        <taxon>rosids</taxon>
        <taxon>fabids</taxon>
        <taxon>Malpighiales</taxon>
        <taxon>Rhizophoraceae</taxon>
        <taxon>Rhizophora</taxon>
    </lineage>
</organism>
<dbReference type="AlphaFoldDB" id="A0A2P2QUT8"/>
<protein>
    <submittedName>
        <fullName evidence="1">Uncharacterized protein</fullName>
    </submittedName>
</protein>
<accession>A0A2P2QUT8</accession>